<keyword evidence="4 5" id="KW-0472">Membrane</keyword>
<feature type="transmembrane region" description="Helical" evidence="5">
    <location>
        <begin position="77"/>
        <end position="94"/>
    </location>
</feature>
<evidence type="ECO:0000256" key="1">
    <source>
        <dbReference type="ARBA" id="ARBA00004651"/>
    </source>
</evidence>
<dbReference type="InterPro" id="IPR020846">
    <property type="entry name" value="MFS_dom"/>
</dbReference>
<feature type="transmembrane region" description="Helical" evidence="5">
    <location>
        <begin position="304"/>
        <end position="323"/>
    </location>
</feature>
<dbReference type="PROSITE" id="PS50850">
    <property type="entry name" value="MFS"/>
    <property type="match status" value="1"/>
</dbReference>
<feature type="transmembrane region" description="Helical" evidence="5">
    <location>
        <begin position="213"/>
        <end position="237"/>
    </location>
</feature>
<keyword evidence="3 5" id="KW-1133">Transmembrane helix</keyword>
<feature type="transmembrane region" description="Helical" evidence="5">
    <location>
        <begin position="166"/>
        <end position="185"/>
    </location>
</feature>
<organism evidence="7 8">
    <name type="scientific">Streptomyces venetus</name>
    <dbReference type="NCBI Taxonomy" id="1701086"/>
    <lineage>
        <taxon>Bacteria</taxon>
        <taxon>Bacillati</taxon>
        <taxon>Actinomycetota</taxon>
        <taxon>Actinomycetes</taxon>
        <taxon>Kitasatosporales</taxon>
        <taxon>Streptomycetaceae</taxon>
        <taxon>Streptomyces</taxon>
    </lineage>
</organism>
<dbReference type="InterPro" id="IPR051788">
    <property type="entry name" value="MFS_Transporter"/>
</dbReference>
<comment type="subcellular location">
    <subcellularLocation>
        <location evidence="1">Cell membrane</location>
        <topology evidence="1">Multi-pass membrane protein</topology>
    </subcellularLocation>
</comment>
<evidence type="ECO:0000313" key="8">
    <source>
        <dbReference type="Proteomes" id="UP001501115"/>
    </source>
</evidence>
<dbReference type="Gene3D" id="1.20.1250.20">
    <property type="entry name" value="MFS general substrate transporter like domains"/>
    <property type="match status" value="2"/>
</dbReference>
<evidence type="ECO:0000256" key="2">
    <source>
        <dbReference type="ARBA" id="ARBA00022692"/>
    </source>
</evidence>
<evidence type="ECO:0000256" key="5">
    <source>
        <dbReference type="SAM" id="Phobius"/>
    </source>
</evidence>
<dbReference type="SUPFAM" id="SSF103473">
    <property type="entry name" value="MFS general substrate transporter"/>
    <property type="match status" value="1"/>
</dbReference>
<dbReference type="CDD" id="cd17393">
    <property type="entry name" value="MFS_MosC_like"/>
    <property type="match status" value="1"/>
</dbReference>
<dbReference type="InterPro" id="IPR036259">
    <property type="entry name" value="MFS_trans_sf"/>
</dbReference>
<feature type="transmembrane region" description="Helical" evidence="5">
    <location>
        <begin position="359"/>
        <end position="382"/>
    </location>
</feature>
<sequence>MPGNGDSLTRLRVAITVFFALDGFVFAGWVVRIPAIKEQTGASASALGLALLGVSAGAVVTMILTGRLCRRYGNHQITVVCAVLLSLSVALPPLTHSALALGLVLLLFGAAYGGINVAFNSAAVDLVAALGRPIMPSFHAAFSMGGMIGAGLGGLVAGALSPTRHLLLLTAVGLLVTAVAGRTLLRCEPPAPPERTRPEEGVPRRPAGRTRGLVLVFGLIAGCTAYGEGALADWGALHLEQDLDASPGAAAVGYSCFALAMTVGRLTGTTLLERLGRTRTVVAGGTTAAAGMLLGSLAPSLWAALLGYAVTGIGLANLFPVAVERAGALAGPSGVATASTLGYGGMLLGPPAIGFMADWFSLPAALTSVAILAAVAAVIGFATRTAAAR</sequence>
<evidence type="ECO:0000259" key="6">
    <source>
        <dbReference type="PROSITE" id="PS50850"/>
    </source>
</evidence>
<feature type="domain" description="Major facilitator superfamily (MFS) profile" evidence="6">
    <location>
        <begin position="8"/>
        <end position="388"/>
    </location>
</feature>
<feature type="transmembrane region" description="Helical" evidence="5">
    <location>
        <begin position="43"/>
        <end position="65"/>
    </location>
</feature>
<gene>
    <name evidence="7" type="ORF">GCM10023086_32070</name>
</gene>
<keyword evidence="2 5" id="KW-0812">Transmembrane</keyword>
<dbReference type="InterPro" id="IPR011701">
    <property type="entry name" value="MFS"/>
</dbReference>
<dbReference type="Pfam" id="PF07690">
    <property type="entry name" value="MFS_1"/>
    <property type="match status" value="2"/>
</dbReference>
<feature type="transmembrane region" description="Helical" evidence="5">
    <location>
        <begin position="100"/>
        <end position="119"/>
    </location>
</feature>
<dbReference type="PANTHER" id="PTHR23514:SF13">
    <property type="entry name" value="INNER MEMBRANE PROTEIN YBJJ"/>
    <property type="match status" value="1"/>
</dbReference>
<comment type="caution">
    <text evidence="7">The sequence shown here is derived from an EMBL/GenBank/DDBJ whole genome shotgun (WGS) entry which is preliminary data.</text>
</comment>
<dbReference type="Proteomes" id="UP001501115">
    <property type="component" value="Unassembled WGS sequence"/>
</dbReference>
<feature type="transmembrane region" description="Helical" evidence="5">
    <location>
        <begin position="335"/>
        <end position="353"/>
    </location>
</feature>
<evidence type="ECO:0000256" key="4">
    <source>
        <dbReference type="ARBA" id="ARBA00023136"/>
    </source>
</evidence>
<dbReference type="PANTHER" id="PTHR23514">
    <property type="entry name" value="BYPASS OF STOP CODON PROTEIN 6"/>
    <property type="match status" value="1"/>
</dbReference>
<name>A0ABP8FVE6_9ACTN</name>
<dbReference type="EMBL" id="BAABET010000004">
    <property type="protein sequence ID" value="GAA4311783.1"/>
    <property type="molecule type" value="Genomic_DNA"/>
</dbReference>
<protein>
    <submittedName>
        <fullName evidence="7">MFS transporter</fullName>
    </submittedName>
</protein>
<feature type="transmembrane region" description="Helical" evidence="5">
    <location>
        <begin position="140"/>
        <end position="160"/>
    </location>
</feature>
<reference evidence="8" key="1">
    <citation type="journal article" date="2019" name="Int. J. Syst. Evol. Microbiol.">
        <title>The Global Catalogue of Microorganisms (GCM) 10K type strain sequencing project: providing services to taxonomists for standard genome sequencing and annotation.</title>
        <authorList>
            <consortium name="The Broad Institute Genomics Platform"/>
            <consortium name="The Broad Institute Genome Sequencing Center for Infectious Disease"/>
            <person name="Wu L."/>
            <person name="Ma J."/>
        </authorList>
    </citation>
    <scope>NUCLEOTIDE SEQUENCE [LARGE SCALE GENOMIC DNA]</scope>
    <source>
        <strain evidence="8">JCM 31290</strain>
    </source>
</reference>
<evidence type="ECO:0000313" key="7">
    <source>
        <dbReference type="EMBL" id="GAA4311783.1"/>
    </source>
</evidence>
<feature type="transmembrane region" description="Helical" evidence="5">
    <location>
        <begin position="12"/>
        <end position="31"/>
    </location>
</feature>
<accession>A0ABP8FVE6</accession>
<dbReference type="RefSeq" id="WP_345662153.1">
    <property type="nucleotide sequence ID" value="NZ_BAABET010000004.1"/>
</dbReference>
<evidence type="ECO:0000256" key="3">
    <source>
        <dbReference type="ARBA" id="ARBA00022989"/>
    </source>
</evidence>
<keyword evidence="8" id="KW-1185">Reference proteome</keyword>
<proteinExistence type="predicted"/>
<feature type="transmembrane region" description="Helical" evidence="5">
    <location>
        <begin position="280"/>
        <end position="298"/>
    </location>
</feature>
<feature type="transmembrane region" description="Helical" evidence="5">
    <location>
        <begin position="249"/>
        <end position="268"/>
    </location>
</feature>